<name>A0A165ZTP5_9AGAM</name>
<sequence>MPSSRFGYDDGRINLSLRAHLYLKREDLDRCRFYKEKIKELVLSDEAVCVKVADDDCWTTLRHAFQMFYPSESYLPRPCILDSDAYFDDEEAWRVYDLVSNNLKSLKIRHHPDINGSTLMMISTLSFRAPMLEDLNISNIANKHIRTELLPSLVGLQNLRSFTCNNTITSEFATTLDSLPHLKNLTCHLPGDNLSSSLPHHPGQRHFPSLHSVSLGTRRLASITHFLDKTMIAGPIRTFLASITWSQEAWRDDPLPTLETLAGVSASSLTSFTLWSAKAYKDVLEGVAPTLSLREIRPLLACTRLKKLHIEFDRSLDGFDNAAIQVMAAAWPRLRDIALIPFPPEQPSLYLARSCRDLERVSITFSSLEEMHVGYTLVDKSSVTRLAAFLAELFPNLGHISTQPEMYTRSYEEYSGNTAAWKGVLKLHDSFLHNG</sequence>
<keyword evidence="2" id="KW-1185">Reference proteome</keyword>
<accession>A0A165ZTP5</accession>
<dbReference type="InterPro" id="IPR032675">
    <property type="entry name" value="LRR_dom_sf"/>
</dbReference>
<dbReference type="EMBL" id="KV417671">
    <property type="protein sequence ID" value="KZP10919.1"/>
    <property type="molecule type" value="Genomic_DNA"/>
</dbReference>
<gene>
    <name evidence="1" type="ORF">FIBSPDRAFT_872060</name>
</gene>
<evidence type="ECO:0008006" key="3">
    <source>
        <dbReference type="Google" id="ProtNLM"/>
    </source>
</evidence>
<dbReference type="SUPFAM" id="SSF52047">
    <property type="entry name" value="RNI-like"/>
    <property type="match status" value="1"/>
</dbReference>
<evidence type="ECO:0000313" key="2">
    <source>
        <dbReference type="Proteomes" id="UP000076532"/>
    </source>
</evidence>
<dbReference type="OrthoDB" id="3543113at2759"/>
<dbReference type="Gene3D" id="3.80.10.10">
    <property type="entry name" value="Ribonuclease Inhibitor"/>
    <property type="match status" value="1"/>
</dbReference>
<evidence type="ECO:0000313" key="1">
    <source>
        <dbReference type="EMBL" id="KZP10919.1"/>
    </source>
</evidence>
<reference evidence="1 2" key="1">
    <citation type="journal article" date="2016" name="Mol. Biol. Evol.">
        <title>Comparative Genomics of Early-Diverging Mushroom-Forming Fungi Provides Insights into the Origins of Lignocellulose Decay Capabilities.</title>
        <authorList>
            <person name="Nagy L.G."/>
            <person name="Riley R."/>
            <person name="Tritt A."/>
            <person name="Adam C."/>
            <person name="Daum C."/>
            <person name="Floudas D."/>
            <person name="Sun H."/>
            <person name="Yadav J.S."/>
            <person name="Pangilinan J."/>
            <person name="Larsson K.H."/>
            <person name="Matsuura K."/>
            <person name="Barry K."/>
            <person name="Labutti K."/>
            <person name="Kuo R."/>
            <person name="Ohm R.A."/>
            <person name="Bhattacharya S.S."/>
            <person name="Shirouzu T."/>
            <person name="Yoshinaga Y."/>
            <person name="Martin F.M."/>
            <person name="Grigoriev I.V."/>
            <person name="Hibbett D.S."/>
        </authorList>
    </citation>
    <scope>NUCLEOTIDE SEQUENCE [LARGE SCALE GENOMIC DNA]</scope>
    <source>
        <strain evidence="1 2">CBS 109695</strain>
    </source>
</reference>
<protein>
    <recommendedName>
        <fullName evidence="3">RNI-like protein</fullName>
    </recommendedName>
</protein>
<proteinExistence type="predicted"/>
<dbReference type="Proteomes" id="UP000076532">
    <property type="component" value="Unassembled WGS sequence"/>
</dbReference>
<dbReference type="AlphaFoldDB" id="A0A165ZTP5"/>
<organism evidence="1 2">
    <name type="scientific">Athelia psychrophila</name>
    <dbReference type="NCBI Taxonomy" id="1759441"/>
    <lineage>
        <taxon>Eukaryota</taxon>
        <taxon>Fungi</taxon>
        <taxon>Dikarya</taxon>
        <taxon>Basidiomycota</taxon>
        <taxon>Agaricomycotina</taxon>
        <taxon>Agaricomycetes</taxon>
        <taxon>Agaricomycetidae</taxon>
        <taxon>Atheliales</taxon>
        <taxon>Atheliaceae</taxon>
        <taxon>Athelia</taxon>
    </lineage>
</organism>